<gene>
    <name evidence="4" type="ORF">BC938DRAFT_481369</name>
</gene>
<protein>
    <recommendedName>
        <fullName evidence="3">tRNA/rRNA methyltransferase SpoU type domain-containing protein</fullName>
    </recommendedName>
</protein>
<dbReference type="PANTHER" id="PTHR43191:SF2">
    <property type="entry name" value="RRNA METHYLTRANSFERASE 3, MITOCHONDRIAL"/>
    <property type="match status" value="1"/>
</dbReference>
<dbReference type="GO" id="GO:0008173">
    <property type="term" value="F:RNA methyltransferase activity"/>
    <property type="evidence" value="ECO:0007669"/>
    <property type="project" value="InterPro"/>
</dbReference>
<dbReference type="InterPro" id="IPR051259">
    <property type="entry name" value="rRNA_Methyltransferase"/>
</dbReference>
<dbReference type="SUPFAM" id="SSF75217">
    <property type="entry name" value="alpha/beta knot"/>
    <property type="match status" value="1"/>
</dbReference>
<dbReference type="PANTHER" id="PTHR43191">
    <property type="entry name" value="RRNA METHYLTRANSFERASE 3"/>
    <property type="match status" value="1"/>
</dbReference>
<evidence type="ECO:0000313" key="5">
    <source>
        <dbReference type="Proteomes" id="UP000274822"/>
    </source>
</evidence>
<name>A0A433QWV5_9FUNG</name>
<dbReference type="EMBL" id="RBNJ01000603">
    <property type="protein sequence ID" value="RUS34301.1"/>
    <property type="molecule type" value="Genomic_DNA"/>
</dbReference>
<feature type="domain" description="tRNA/rRNA methyltransferase SpoU type" evidence="3">
    <location>
        <begin position="140"/>
        <end position="293"/>
    </location>
</feature>
<dbReference type="SUPFAM" id="SSF55315">
    <property type="entry name" value="L30e-like"/>
    <property type="match status" value="1"/>
</dbReference>
<dbReference type="Pfam" id="PF00588">
    <property type="entry name" value="SpoU_methylase"/>
    <property type="match status" value="1"/>
</dbReference>
<evidence type="ECO:0000313" key="4">
    <source>
        <dbReference type="EMBL" id="RUS34301.1"/>
    </source>
</evidence>
<evidence type="ECO:0000256" key="2">
    <source>
        <dbReference type="ARBA" id="ARBA00022679"/>
    </source>
</evidence>
<accession>A0A433QWV5</accession>
<proteinExistence type="predicted"/>
<dbReference type="InterPro" id="IPR001537">
    <property type="entry name" value="SpoU_MeTrfase"/>
</dbReference>
<dbReference type="InterPro" id="IPR029026">
    <property type="entry name" value="tRNA_m1G_MTases_N"/>
</dbReference>
<organism evidence="4 5">
    <name type="scientific">Jimgerdemannia flammicorona</name>
    <dbReference type="NCBI Taxonomy" id="994334"/>
    <lineage>
        <taxon>Eukaryota</taxon>
        <taxon>Fungi</taxon>
        <taxon>Fungi incertae sedis</taxon>
        <taxon>Mucoromycota</taxon>
        <taxon>Mucoromycotina</taxon>
        <taxon>Endogonomycetes</taxon>
        <taxon>Endogonales</taxon>
        <taxon>Endogonaceae</taxon>
        <taxon>Jimgerdemannia</taxon>
    </lineage>
</organism>
<dbReference type="GO" id="GO:0003723">
    <property type="term" value="F:RNA binding"/>
    <property type="evidence" value="ECO:0007669"/>
    <property type="project" value="InterPro"/>
</dbReference>
<dbReference type="AlphaFoldDB" id="A0A433QWV5"/>
<dbReference type="GO" id="GO:0032259">
    <property type="term" value="P:methylation"/>
    <property type="evidence" value="ECO:0007669"/>
    <property type="project" value="UniProtKB-KW"/>
</dbReference>
<keyword evidence="5" id="KW-1185">Reference proteome</keyword>
<dbReference type="InterPro" id="IPR029064">
    <property type="entry name" value="Ribosomal_eL30-like_sf"/>
</dbReference>
<keyword evidence="2" id="KW-0808">Transferase</keyword>
<dbReference type="Proteomes" id="UP000274822">
    <property type="component" value="Unassembled WGS sequence"/>
</dbReference>
<evidence type="ECO:0000259" key="3">
    <source>
        <dbReference type="Pfam" id="PF00588"/>
    </source>
</evidence>
<sequence>MASNLPSKYKYPSKFIRLLPQNNKVVDHLLKLRENKAYRTEQQLTIVQGLKAIQALRNANMPLRSVGITAPLEPHNEEAILHPALTVLRDPDLLPAEKYYLTDINLTRKLLGTAARPSNHEIWAEIPYPRLSFPSNTDRLLVLDQVNDANNFGSIVRTARALGWNAGWRLPGTIDLFNDQTVRTSRGLSLFWPALNGNWEALESYLEDHDFTPIIADMVPKRWPGGLSTEVGRGETPNGLRLWNFGERKMELPKKIALVINSEHYPKFTSRIPEDYLRVAVPMTEGVESLGVTSVGVLLMAEFNRVMANRGKDLFEVKAVTGAVNINAKRTGEAHHGDWD</sequence>
<keyword evidence="1" id="KW-0489">Methyltransferase</keyword>
<comment type="caution">
    <text evidence="4">The sequence shown here is derived from an EMBL/GenBank/DDBJ whole genome shotgun (WGS) entry which is preliminary data.</text>
</comment>
<dbReference type="Gene3D" id="3.40.1280.10">
    <property type="match status" value="1"/>
</dbReference>
<dbReference type="GO" id="GO:0006396">
    <property type="term" value="P:RNA processing"/>
    <property type="evidence" value="ECO:0007669"/>
    <property type="project" value="InterPro"/>
</dbReference>
<dbReference type="Gene3D" id="3.30.1330.30">
    <property type="match status" value="1"/>
</dbReference>
<evidence type="ECO:0000256" key="1">
    <source>
        <dbReference type="ARBA" id="ARBA00022603"/>
    </source>
</evidence>
<reference evidence="4 5" key="1">
    <citation type="journal article" date="2018" name="New Phytol.">
        <title>Phylogenomics of Endogonaceae and evolution of mycorrhizas within Mucoromycota.</title>
        <authorList>
            <person name="Chang Y."/>
            <person name="Desiro A."/>
            <person name="Na H."/>
            <person name="Sandor L."/>
            <person name="Lipzen A."/>
            <person name="Clum A."/>
            <person name="Barry K."/>
            <person name="Grigoriev I.V."/>
            <person name="Martin F.M."/>
            <person name="Stajich J.E."/>
            <person name="Smith M.E."/>
            <person name="Bonito G."/>
            <person name="Spatafora J.W."/>
        </authorList>
    </citation>
    <scope>NUCLEOTIDE SEQUENCE [LARGE SCALE GENOMIC DNA]</scope>
    <source>
        <strain evidence="4 5">AD002</strain>
    </source>
</reference>
<dbReference type="InterPro" id="IPR029028">
    <property type="entry name" value="Alpha/beta_knot_MTases"/>
</dbReference>